<gene>
    <name evidence="2" type="ORF">GCK32_014655</name>
</gene>
<dbReference type="Proteomes" id="UP001331761">
    <property type="component" value="Unassembled WGS sequence"/>
</dbReference>
<keyword evidence="3" id="KW-1185">Reference proteome</keyword>
<accession>A0AAN8I9L5</accession>
<protein>
    <submittedName>
        <fullName evidence="2">Uncharacterized protein</fullName>
    </submittedName>
</protein>
<feature type="region of interest" description="Disordered" evidence="1">
    <location>
        <begin position="1"/>
        <end position="39"/>
    </location>
</feature>
<comment type="caution">
    <text evidence="2">The sequence shown here is derived from an EMBL/GenBank/DDBJ whole genome shotgun (WGS) entry which is preliminary data.</text>
</comment>
<name>A0AAN8I9L5_TRICO</name>
<dbReference type="EMBL" id="WIXE01026044">
    <property type="protein sequence ID" value="KAK5964246.1"/>
    <property type="molecule type" value="Genomic_DNA"/>
</dbReference>
<reference evidence="2 3" key="1">
    <citation type="submission" date="2019-10" db="EMBL/GenBank/DDBJ databases">
        <title>Assembly and Annotation for the nematode Trichostrongylus colubriformis.</title>
        <authorList>
            <person name="Martin J."/>
        </authorList>
    </citation>
    <scope>NUCLEOTIDE SEQUENCE [LARGE SCALE GENOMIC DNA]</scope>
    <source>
        <strain evidence="2">G859</strain>
        <tissue evidence="2">Whole worm</tissue>
    </source>
</reference>
<evidence type="ECO:0000313" key="3">
    <source>
        <dbReference type="Proteomes" id="UP001331761"/>
    </source>
</evidence>
<evidence type="ECO:0000256" key="1">
    <source>
        <dbReference type="SAM" id="MobiDB-lite"/>
    </source>
</evidence>
<proteinExistence type="predicted"/>
<organism evidence="2 3">
    <name type="scientific">Trichostrongylus colubriformis</name>
    <name type="common">Black scour worm</name>
    <dbReference type="NCBI Taxonomy" id="6319"/>
    <lineage>
        <taxon>Eukaryota</taxon>
        <taxon>Metazoa</taxon>
        <taxon>Ecdysozoa</taxon>
        <taxon>Nematoda</taxon>
        <taxon>Chromadorea</taxon>
        <taxon>Rhabditida</taxon>
        <taxon>Rhabditina</taxon>
        <taxon>Rhabditomorpha</taxon>
        <taxon>Strongyloidea</taxon>
        <taxon>Trichostrongylidae</taxon>
        <taxon>Trichostrongylus</taxon>
    </lineage>
</organism>
<evidence type="ECO:0000313" key="2">
    <source>
        <dbReference type="EMBL" id="KAK5964246.1"/>
    </source>
</evidence>
<dbReference type="AlphaFoldDB" id="A0AAN8I9L5"/>
<sequence length="114" mass="13128">MMQSIEAQLNLLRDTSEKQQQNADSVAPGQADAQRHQEQETIEANAEYMEEVDVEEESLETLQNTRDDLETEIIYLEEAIEVLEKEKPCEPRAFQGPIYRFGEKNMRCAFCPAC</sequence>
<feature type="non-terminal residue" evidence="2">
    <location>
        <position position="114"/>
    </location>
</feature>